<dbReference type="Pfam" id="PF10079">
    <property type="entry name" value="Rossmann-like_BshC"/>
    <property type="match status" value="1"/>
</dbReference>
<protein>
    <recommendedName>
        <fullName evidence="2">Putative cysteine ligase BshC</fullName>
        <ecNumber evidence="2">6.-.-.-</ecNumber>
    </recommendedName>
</protein>
<proteinExistence type="inferred from homology"/>
<dbReference type="EC" id="6.-.-.-" evidence="2"/>
<keyword evidence="2" id="KW-0175">Coiled coil</keyword>
<dbReference type="EMBL" id="JABVEG010000002">
    <property type="protein sequence ID" value="NUI82136.1"/>
    <property type="molecule type" value="Genomic_DNA"/>
</dbReference>
<sequence>MDCRVTQFKEKDLFISKLKESDKRLLAFYQYDPVASSSFTARMERPNNGREQQLAQIIKDHMADLKLTTSQLEHIEALGQGAKVVIGGQQAGLFGGPLYTFHKILSIVTLSNQLTKAYGETVVPVFWIAGEDHDFDEVNHTYAYNANEAQLKKVKYHTMTPPETNVSRYTPDKEALLNALNLFFKELKETKHSKPLYNLCVDIINTFDTWTDIFKALLHEVFKDYGLLLIDAQNNNLRQLEKPLLKEIVNQHTKIDQAFRQTQEQTIEAGLTQMIQTDTNVHLFLHEDGMRQLITRDGDHFKLSKSENTFSEKELMELIEAEPERFSNNVVTRPVMEEWLFNTVAFIGGPSEIKYWAELNGVFQLLDVEMPIVLPRMKITYMMERTEKLLKQYNLNVEKVIQNGIDDDKNKFVREKASNTFIQQVEELQAKHDNVYEQLLNEVQGNQDNLNLVTKNRDIHNKQFDYLLKRYLLNIERENDISMRQFRELDFILHPHHGLQERIWNPLQIMNDFGIDVFSPSTYPPLEYTFDQIIVKP</sequence>
<dbReference type="GeneID" id="74185656"/>
<dbReference type="Pfam" id="PF24850">
    <property type="entry name" value="CC_BshC"/>
    <property type="match status" value="1"/>
</dbReference>
<evidence type="ECO:0000256" key="1">
    <source>
        <dbReference type="ARBA" id="ARBA00022598"/>
    </source>
</evidence>
<dbReference type="RefSeq" id="WP_053029182.1">
    <property type="nucleotide sequence ID" value="NZ_CUEE01000002.1"/>
</dbReference>
<feature type="domain" description="Bacillithiol biosynthesis BshC C-terminal coiled-coil" evidence="4">
    <location>
        <begin position="379"/>
        <end position="536"/>
    </location>
</feature>
<comment type="caution">
    <text evidence="5">The sequence shown here is derived from an EMBL/GenBank/DDBJ whole genome shotgun (WGS) entry which is preliminary data.</text>
</comment>
<feature type="domain" description="Bacillithiol biosynthesis BshC N-terminal Rossmann-like" evidence="3">
    <location>
        <begin position="1"/>
        <end position="377"/>
    </location>
</feature>
<dbReference type="PIRSF" id="PIRSF012535">
    <property type="entry name" value="UCP012535"/>
    <property type="match status" value="1"/>
</dbReference>
<evidence type="ECO:0000313" key="6">
    <source>
        <dbReference type="Proteomes" id="UP000610527"/>
    </source>
</evidence>
<feature type="coiled-coil region" evidence="2">
    <location>
        <begin position="383"/>
        <end position="442"/>
    </location>
</feature>
<evidence type="ECO:0000256" key="2">
    <source>
        <dbReference type="HAMAP-Rule" id="MF_01867"/>
    </source>
</evidence>
<evidence type="ECO:0000259" key="3">
    <source>
        <dbReference type="Pfam" id="PF10079"/>
    </source>
</evidence>
<evidence type="ECO:0000313" key="5">
    <source>
        <dbReference type="EMBL" id="NUI82136.1"/>
    </source>
</evidence>
<dbReference type="InterPro" id="IPR055399">
    <property type="entry name" value="CC_BshC"/>
</dbReference>
<dbReference type="InterPro" id="IPR011199">
    <property type="entry name" value="Bacillithiol_biosynth_BshC"/>
</dbReference>
<dbReference type="HAMAP" id="MF_01867">
    <property type="entry name" value="BshC"/>
    <property type="match status" value="1"/>
</dbReference>
<dbReference type="Proteomes" id="UP000610527">
    <property type="component" value="Unassembled WGS sequence"/>
</dbReference>
<name>A0ABX2LIM6_9STAP</name>
<accession>A0ABX2LIM6</accession>
<dbReference type="InterPro" id="IPR055398">
    <property type="entry name" value="Rossmann-like_BshC"/>
</dbReference>
<keyword evidence="1 2" id="KW-0436">Ligase</keyword>
<keyword evidence="6" id="KW-1185">Reference proteome</keyword>
<reference evidence="5 6" key="1">
    <citation type="submission" date="2020-06" db="EMBL/GenBank/DDBJ databases">
        <title>Staphylococcus borealis sp. nov. -A novel member of the Staphylococcaceae family isolated from skin and blood in humans.</title>
        <authorList>
            <person name="Pain M."/>
            <person name="Wolden R."/>
            <person name="Jaen-Luchoro D."/>
            <person name="Salva-Serra F."/>
            <person name="Iglesias B.P."/>
            <person name="Karlsson R."/>
            <person name="Klingenberg C."/>
            <person name="Cavanagh J.P."/>
        </authorList>
    </citation>
    <scope>NUCLEOTIDE SEQUENCE [LARGE SCALE GENOMIC DNA]</scope>
    <source>
        <strain evidence="5 6">58-22</strain>
    </source>
</reference>
<comment type="function">
    <text evidence="2">Involved in bacillithiol (BSH) biosynthesis. May catalyze the last step of the pathway, the addition of cysteine to glucosamine malate (GlcN-Mal) to generate BSH.</text>
</comment>
<gene>
    <name evidence="2 5" type="primary">bshC</name>
    <name evidence="5" type="ORF">HUN84_05120</name>
</gene>
<dbReference type="NCBIfam" id="TIGR03998">
    <property type="entry name" value="thiol_BshC"/>
    <property type="match status" value="1"/>
</dbReference>
<comment type="similarity">
    <text evidence="2">Belongs to the BshC family.</text>
</comment>
<organism evidence="5 6">
    <name type="scientific">Staphylococcus borealis</name>
    <dbReference type="NCBI Taxonomy" id="2742203"/>
    <lineage>
        <taxon>Bacteria</taxon>
        <taxon>Bacillati</taxon>
        <taxon>Bacillota</taxon>
        <taxon>Bacilli</taxon>
        <taxon>Bacillales</taxon>
        <taxon>Staphylococcaceae</taxon>
        <taxon>Staphylococcus</taxon>
    </lineage>
</organism>
<evidence type="ECO:0000259" key="4">
    <source>
        <dbReference type="Pfam" id="PF24850"/>
    </source>
</evidence>